<evidence type="ECO:0000256" key="5">
    <source>
        <dbReference type="SAM" id="MobiDB-lite"/>
    </source>
</evidence>
<protein>
    <recommendedName>
        <fullName evidence="4">Pescadillo homolog</fullName>
    </recommendedName>
</protein>
<dbReference type="Pfam" id="PF06732">
    <property type="entry name" value="Pescadillo_N"/>
    <property type="match status" value="1"/>
</dbReference>
<evidence type="ECO:0000259" key="6">
    <source>
        <dbReference type="PROSITE" id="PS50172"/>
    </source>
</evidence>
<comment type="function">
    <text evidence="4">Required for maturation of ribosomal RNAs and formation of the large ribosomal subunit.</text>
</comment>
<dbReference type="PANTHER" id="PTHR12221">
    <property type="entry name" value="PESCADILLO - RELATED"/>
    <property type="match status" value="1"/>
</dbReference>
<dbReference type="GO" id="GO:0030687">
    <property type="term" value="C:preribosome, large subunit precursor"/>
    <property type="evidence" value="ECO:0007669"/>
    <property type="project" value="UniProtKB-UniRule"/>
</dbReference>
<dbReference type="OMA" id="QKVTWIV"/>
<sequence>MARTKRKAVVGAKRVYMTRRKAMERLQLTLKDFRRLCILKGVYPVEPKKLKTGMTRGKTYYLRDDIRFLARDPVIWKFWEYKTFLKKMTKATAKKNELTLQTLRDNAPTYKMDHIVKERYPTFNDALKDLDDALCMCFLYANFSKVKGVPVEIVDLSRRLTLEFMHYVIESQSLQKVFISIKGYYYQAEIMGQTITWVVPHQFVLQAQPEVDMRVMRSFTEFYITLLGFVNYKLYSSINMYYPPRLSLKKETDKDMIVGEDKQHALYEYIGSLNRSLPRSKTDEIPVENKPDEFDEEEAEESDDENGDEPKAKKRKTVSYHKMVKEQNIFKNLKFFLNREVPRESLTFVIRSFGGQVSWDKTSFVGATFSEDDPSITHQIVDREVIPNKYMNRYYIQPQWVYDSVNARTLLPVENYFHDVILPPHLSPFVENTEGGYVPSDVSYQQNLAFGERKVDEEENEEDESEPESEEEAVEHYEKDLKMKVKAGKEEKVDKKRKEELEKAEEKRMAVMMIPKRRKRLYDKIMYGKRRNIRNTEKLKEKREKYEASQGKQNFKGKKAIRKKRQD</sequence>
<dbReference type="HAMAP" id="MF_03028">
    <property type="entry name" value="Pescadillo"/>
    <property type="match status" value="1"/>
</dbReference>
<dbReference type="PANTHER" id="PTHR12221:SF6">
    <property type="entry name" value="PESCADILLO HOMOLOG"/>
    <property type="match status" value="1"/>
</dbReference>
<keyword evidence="8" id="KW-1185">Reference proteome</keyword>
<dbReference type="KEGG" id="tut:107368827"/>
<keyword evidence="2 4" id="KW-0698">rRNA processing</keyword>
<dbReference type="STRING" id="32264.T1JT57"/>
<dbReference type="SUPFAM" id="SSF52113">
    <property type="entry name" value="BRCT domain"/>
    <property type="match status" value="1"/>
</dbReference>
<evidence type="ECO:0000256" key="3">
    <source>
        <dbReference type="ARBA" id="ARBA00023242"/>
    </source>
</evidence>
<comment type="subcellular location">
    <subcellularLocation>
        <location evidence="4">Nucleus</location>
        <location evidence="4">Nucleolus</location>
    </subcellularLocation>
    <subcellularLocation>
        <location evidence="4">Nucleus</location>
        <location evidence="4">Nucleoplasm</location>
    </subcellularLocation>
</comment>
<feature type="region of interest" description="Disordered" evidence="5">
    <location>
        <begin position="280"/>
        <end position="316"/>
    </location>
</feature>
<dbReference type="AlphaFoldDB" id="T1JT57"/>
<feature type="compositionally biased region" description="Basic residues" evidence="5">
    <location>
        <begin position="555"/>
        <end position="567"/>
    </location>
</feature>
<name>T1JT57_TETUR</name>
<organism evidence="7 8">
    <name type="scientific">Tetranychus urticae</name>
    <name type="common">Two-spotted spider mite</name>
    <dbReference type="NCBI Taxonomy" id="32264"/>
    <lineage>
        <taxon>Eukaryota</taxon>
        <taxon>Metazoa</taxon>
        <taxon>Ecdysozoa</taxon>
        <taxon>Arthropoda</taxon>
        <taxon>Chelicerata</taxon>
        <taxon>Arachnida</taxon>
        <taxon>Acari</taxon>
        <taxon>Acariformes</taxon>
        <taxon>Trombidiformes</taxon>
        <taxon>Prostigmata</taxon>
        <taxon>Eleutherengona</taxon>
        <taxon>Raphignathae</taxon>
        <taxon>Tetranychoidea</taxon>
        <taxon>Tetranychidae</taxon>
        <taxon>Tetranychus</taxon>
    </lineage>
</organism>
<gene>
    <name evidence="7" type="primary">107368827</name>
</gene>
<evidence type="ECO:0000313" key="8">
    <source>
        <dbReference type="Proteomes" id="UP000015104"/>
    </source>
</evidence>
<proteinExistence type="inferred from homology"/>
<evidence type="ECO:0000256" key="1">
    <source>
        <dbReference type="ARBA" id="ARBA00022517"/>
    </source>
</evidence>
<reference evidence="7" key="2">
    <citation type="submission" date="2015-06" db="UniProtKB">
        <authorList>
            <consortium name="EnsemblMetazoa"/>
        </authorList>
    </citation>
    <scope>IDENTIFICATION</scope>
</reference>
<dbReference type="EnsemblMetazoa" id="tetur01g12940.1">
    <property type="protein sequence ID" value="tetur01g12940.1"/>
    <property type="gene ID" value="tetur01g12940"/>
</dbReference>
<keyword evidence="3 4" id="KW-0539">Nucleus</keyword>
<dbReference type="InterPro" id="IPR001357">
    <property type="entry name" value="BRCT_dom"/>
</dbReference>
<feature type="compositionally biased region" description="Acidic residues" evidence="5">
    <location>
        <begin position="457"/>
        <end position="473"/>
    </location>
</feature>
<dbReference type="GO" id="GO:0000466">
    <property type="term" value="P:maturation of 5.8S rRNA from tricistronic rRNA transcript (SSU-rRNA, 5.8S rRNA, LSU-rRNA)"/>
    <property type="evidence" value="ECO:0007669"/>
    <property type="project" value="UniProtKB-UniRule"/>
</dbReference>
<feature type="compositionally biased region" description="Acidic residues" evidence="5">
    <location>
        <begin position="293"/>
        <end position="307"/>
    </location>
</feature>
<dbReference type="GO" id="GO:0000463">
    <property type="term" value="P:maturation of LSU-rRNA from tricistronic rRNA transcript (SSU-rRNA, 5.8S rRNA, LSU-rRNA)"/>
    <property type="evidence" value="ECO:0007669"/>
    <property type="project" value="UniProtKB-UniRule"/>
</dbReference>
<keyword evidence="1 4" id="KW-0690">Ribosome biogenesis</keyword>
<dbReference type="Pfam" id="PF16589">
    <property type="entry name" value="BRCT_2"/>
    <property type="match status" value="1"/>
</dbReference>
<feature type="compositionally biased region" description="Basic and acidic residues" evidence="5">
    <location>
        <begin position="474"/>
        <end position="506"/>
    </location>
</feature>
<dbReference type="EMBL" id="CAEY01000473">
    <property type="status" value="NOT_ANNOTATED_CDS"/>
    <property type="molecule type" value="Genomic_DNA"/>
</dbReference>
<evidence type="ECO:0000256" key="2">
    <source>
        <dbReference type="ARBA" id="ARBA00022552"/>
    </source>
</evidence>
<feature type="region of interest" description="Disordered" evidence="5">
    <location>
        <begin position="452"/>
        <end position="506"/>
    </location>
</feature>
<dbReference type="HOGENOM" id="CLU_019619_0_0_1"/>
<dbReference type="GO" id="GO:0070545">
    <property type="term" value="C:PeBoW complex"/>
    <property type="evidence" value="ECO:0007669"/>
    <property type="project" value="TreeGrafter"/>
</dbReference>
<dbReference type="InterPro" id="IPR010613">
    <property type="entry name" value="PES"/>
</dbReference>
<comment type="similarity">
    <text evidence="4">Belongs to the pescadillo family.</text>
</comment>
<dbReference type="eggNOG" id="KOG2481">
    <property type="taxonomic scope" value="Eukaryota"/>
</dbReference>
<feature type="region of interest" description="Disordered" evidence="5">
    <location>
        <begin position="532"/>
        <end position="567"/>
    </location>
</feature>
<evidence type="ECO:0000313" key="7">
    <source>
        <dbReference type="EnsemblMetazoa" id="tetur01g12940.1"/>
    </source>
</evidence>
<dbReference type="GO" id="GO:0043021">
    <property type="term" value="F:ribonucleoprotein complex binding"/>
    <property type="evidence" value="ECO:0007669"/>
    <property type="project" value="UniProtKB-UniRule"/>
</dbReference>
<dbReference type="Gene3D" id="3.40.50.10190">
    <property type="entry name" value="BRCT domain"/>
    <property type="match status" value="1"/>
</dbReference>
<dbReference type="GO" id="GO:0003723">
    <property type="term" value="F:RNA binding"/>
    <property type="evidence" value="ECO:0007669"/>
    <property type="project" value="TreeGrafter"/>
</dbReference>
<reference evidence="8" key="1">
    <citation type="submission" date="2011-08" db="EMBL/GenBank/DDBJ databases">
        <authorList>
            <person name="Rombauts S."/>
        </authorList>
    </citation>
    <scope>NUCLEOTIDE SEQUENCE</scope>
    <source>
        <strain evidence="8">London</strain>
    </source>
</reference>
<dbReference type="InterPro" id="IPR036420">
    <property type="entry name" value="BRCT_dom_sf"/>
</dbReference>
<feature type="compositionally biased region" description="Basic and acidic residues" evidence="5">
    <location>
        <begin position="534"/>
        <end position="547"/>
    </location>
</feature>
<dbReference type="GO" id="GO:0005654">
    <property type="term" value="C:nucleoplasm"/>
    <property type="evidence" value="ECO:0007669"/>
    <property type="project" value="UniProtKB-SubCell"/>
</dbReference>
<feature type="domain" description="BRCT" evidence="6">
    <location>
        <begin position="325"/>
        <end position="418"/>
    </location>
</feature>
<accession>T1JT57</accession>
<evidence type="ECO:0000256" key="4">
    <source>
        <dbReference type="HAMAP-Rule" id="MF_03028"/>
    </source>
</evidence>
<dbReference type="OrthoDB" id="10264910at2759"/>
<dbReference type="SMART" id="SM00292">
    <property type="entry name" value="BRCT"/>
    <property type="match status" value="1"/>
</dbReference>
<feature type="compositionally biased region" description="Basic and acidic residues" evidence="5">
    <location>
        <begin position="280"/>
        <end position="292"/>
    </location>
</feature>
<dbReference type="PROSITE" id="PS50172">
    <property type="entry name" value="BRCT"/>
    <property type="match status" value="1"/>
</dbReference>
<dbReference type="CDD" id="cd17709">
    <property type="entry name" value="BRCT_pescadillo_like"/>
    <property type="match status" value="1"/>
</dbReference>
<dbReference type="FunFam" id="3.40.50.10190:FF:000002">
    <property type="entry name" value="Pescadillo homolog"/>
    <property type="match status" value="1"/>
</dbReference>
<dbReference type="Proteomes" id="UP000015104">
    <property type="component" value="Unassembled WGS sequence"/>
</dbReference>